<evidence type="ECO:0000313" key="5">
    <source>
        <dbReference type="Proteomes" id="UP000824755"/>
    </source>
</evidence>
<dbReference type="Pfam" id="PF01551">
    <property type="entry name" value="Peptidase_M23"/>
    <property type="match status" value="1"/>
</dbReference>
<proteinExistence type="predicted"/>
<evidence type="ECO:0000256" key="1">
    <source>
        <dbReference type="SAM" id="Coils"/>
    </source>
</evidence>
<organism evidence="4 5">
    <name type="scientific">Lysobacter soyae</name>
    <dbReference type="NCBI Taxonomy" id="2764185"/>
    <lineage>
        <taxon>Bacteria</taxon>
        <taxon>Pseudomonadati</taxon>
        <taxon>Pseudomonadota</taxon>
        <taxon>Gammaproteobacteria</taxon>
        <taxon>Lysobacterales</taxon>
        <taxon>Lysobacteraceae</taxon>
        <taxon>Lysobacter</taxon>
    </lineage>
</organism>
<evidence type="ECO:0000313" key="4">
    <source>
        <dbReference type="EMBL" id="QYR53873.1"/>
    </source>
</evidence>
<sequence>MLTLTGGATAQQSQKDAEKKLRQLRGEIKEVKQEKAVIDDRRDVATSELKAADQKVNSSAKQLAGTENAISAETQNLKTLEARRLQLEQGLAEQKVTLGKLVRGAYMTGSDAPLKVLLSQDRVSEGQRALVQYQILQRDRNQKIQAINNDLRELATIRAGIEQKQVALVNAQAQQKQELAVLQKDRAARDALVAQLNSQFQAKESREKALGKDAKSLEKLLANLRAAAARDAARRKAAAEAARKAAAAEAAKREKAYETRVREATKRGAPPPPKPKPVETAVATRGPIMQVGGLGWPVSGSLIEAFGGDSSGLLIAAPSGTTVRAVADGKVVFAEWMNGYGLISIVDHGNGYMSLYAHNEALLKDVGATVHKGDALSTVGNSGGANQPALYFELRRNGQPVNPTTWLQKR</sequence>
<dbReference type="Gene3D" id="6.10.250.3150">
    <property type="match status" value="1"/>
</dbReference>
<dbReference type="InterPro" id="IPR011055">
    <property type="entry name" value="Dup_hybrid_motif"/>
</dbReference>
<evidence type="ECO:0000259" key="3">
    <source>
        <dbReference type="Pfam" id="PF01551"/>
    </source>
</evidence>
<gene>
    <name evidence="4" type="ORF">H8L67_01375</name>
</gene>
<feature type="compositionally biased region" description="Basic and acidic residues" evidence="2">
    <location>
        <begin position="251"/>
        <end position="266"/>
    </location>
</feature>
<dbReference type="InterPro" id="IPR050570">
    <property type="entry name" value="Cell_wall_metabolism_enzyme"/>
</dbReference>
<feature type="coiled-coil region" evidence="1">
    <location>
        <begin position="14"/>
        <end position="97"/>
    </location>
</feature>
<feature type="domain" description="M23ase beta-sheet core" evidence="3">
    <location>
        <begin position="310"/>
        <end position="403"/>
    </location>
</feature>
<keyword evidence="1" id="KW-0175">Coiled coil</keyword>
<dbReference type="PANTHER" id="PTHR21666">
    <property type="entry name" value="PEPTIDASE-RELATED"/>
    <property type="match status" value="1"/>
</dbReference>
<accession>A0ABX8WSS6</accession>
<evidence type="ECO:0000256" key="2">
    <source>
        <dbReference type="SAM" id="MobiDB-lite"/>
    </source>
</evidence>
<dbReference type="CDD" id="cd12797">
    <property type="entry name" value="M23_peptidase"/>
    <property type="match status" value="1"/>
</dbReference>
<keyword evidence="5" id="KW-1185">Reference proteome</keyword>
<name>A0ABX8WSS6_9GAMM</name>
<dbReference type="Proteomes" id="UP000824755">
    <property type="component" value="Chromosome"/>
</dbReference>
<dbReference type="EMBL" id="CP080544">
    <property type="protein sequence ID" value="QYR53873.1"/>
    <property type="molecule type" value="Genomic_DNA"/>
</dbReference>
<dbReference type="SUPFAM" id="SSF51261">
    <property type="entry name" value="Duplicated hybrid motif"/>
    <property type="match status" value="1"/>
</dbReference>
<reference evidence="4 5" key="1">
    <citation type="submission" date="2021-08" db="EMBL/GenBank/DDBJ databases">
        <title>Lysobacter sp. strain CJ11 Genome sequencing and assembly.</title>
        <authorList>
            <person name="Kim I."/>
        </authorList>
    </citation>
    <scope>NUCLEOTIDE SEQUENCE [LARGE SCALE GENOMIC DNA]</scope>
    <source>
        <strain evidence="4 5">CJ11</strain>
    </source>
</reference>
<protein>
    <submittedName>
        <fullName evidence="4">Peptidoglycan DD-metalloendopeptidase family protein</fullName>
    </submittedName>
</protein>
<dbReference type="InterPro" id="IPR016047">
    <property type="entry name" value="M23ase_b-sheet_dom"/>
</dbReference>
<feature type="region of interest" description="Disordered" evidence="2">
    <location>
        <begin position="251"/>
        <end position="280"/>
    </location>
</feature>
<dbReference type="PANTHER" id="PTHR21666:SF270">
    <property type="entry name" value="MUREIN HYDROLASE ACTIVATOR ENVC"/>
    <property type="match status" value="1"/>
</dbReference>
<dbReference type="Gene3D" id="2.70.70.10">
    <property type="entry name" value="Glucose Permease (Domain IIA)"/>
    <property type="match status" value="1"/>
</dbReference>